<dbReference type="OrthoDB" id="6197669at2"/>
<gene>
    <name evidence="3" type="ORF">DL796_11270</name>
</gene>
<name>A0A318D0X8_9GAMM</name>
<dbReference type="InterPro" id="IPR011322">
    <property type="entry name" value="N-reg_PII-like_a/b"/>
</dbReference>
<organism evidence="3 4">
    <name type="scientific">Kangiella spongicola</name>
    <dbReference type="NCBI Taxonomy" id="796379"/>
    <lineage>
        <taxon>Bacteria</taxon>
        <taxon>Pseudomonadati</taxon>
        <taxon>Pseudomonadota</taxon>
        <taxon>Gammaproteobacteria</taxon>
        <taxon>Kangiellales</taxon>
        <taxon>Kangiellaceae</taxon>
        <taxon>Kangiella</taxon>
    </lineage>
</organism>
<keyword evidence="4" id="KW-1185">Reference proteome</keyword>
<sequence>MKIAYHADDALDAQLISDLLNNGGIFAQVRGAGMQGAVGEAAAMGNVKVWVKDEDLAEAKVIIENWGNASFVDEEDAELFKDDDEFSVPQQQDPNHSSNTVLSASMFLIFLLLVLAAFLKM</sequence>
<keyword evidence="1" id="KW-0472">Membrane</keyword>
<reference evidence="3 4" key="1">
    <citation type="submission" date="2018-05" db="EMBL/GenBank/DDBJ databases">
        <title>Kangiella spongicola genome sequence.</title>
        <authorList>
            <person name="Maclea K.S."/>
            <person name="Goen A.E."/>
            <person name="Kelley C."/>
            <person name="Underriner A."/>
            <person name="Silverwood T."/>
            <person name="Trachtenberg A.M."/>
        </authorList>
    </citation>
    <scope>NUCLEOTIDE SEQUENCE [LARGE SCALE GENOMIC DNA]</scope>
    <source>
        <strain evidence="3 4">ATCC BAA-2076</strain>
    </source>
</reference>
<evidence type="ECO:0000313" key="4">
    <source>
        <dbReference type="Proteomes" id="UP000247689"/>
    </source>
</evidence>
<feature type="domain" description="DUF2007" evidence="2">
    <location>
        <begin position="1"/>
        <end position="67"/>
    </location>
</feature>
<evidence type="ECO:0000313" key="3">
    <source>
        <dbReference type="EMBL" id="PXF62882.1"/>
    </source>
</evidence>
<accession>A0A318D0X8</accession>
<dbReference type="EMBL" id="QICH01000003">
    <property type="protein sequence ID" value="PXF62882.1"/>
    <property type="molecule type" value="Genomic_DNA"/>
</dbReference>
<dbReference type="AlphaFoldDB" id="A0A318D0X8"/>
<dbReference type="SUPFAM" id="SSF54913">
    <property type="entry name" value="GlnB-like"/>
    <property type="match status" value="1"/>
</dbReference>
<evidence type="ECO:0000256" key="1">
    <source>
        <dbReference type="SAM" id="Phobius"/>
    </source>
</evidence>
<comment type="caution">
    <text evidence="3">The sequence shown here is derived from an EMBL/GenBank/DDBJ whole genome shotgun (WGS) entry which is preliminary data.</text>
</comment>
<dbReference type="RefSeq" id="WP_110201782.1">
    <property type="nucleotide sequence ID" value="NZ_QICH01000003.1"/>
</dbReference>
<dbReference type="Proteomes" id="UP000247689">
    <property type="component" value="Unassembled WGS sequence"/>
</dbReference>
<keyword evidence="1" id="KW-0812">Transmembrane</keyword>
<feature type="transmembrane region" description="Helical" evidence="1">
    <location>
        <begin position="101"/>
        <end position="119"/>
    </location>
</feature>
<protein>
    <submittedName>
        <fullName evidence="3">DUF2007 domain-containing protein</fullName>
    </submittedName>
</protein>
<dbReference type="Pfam" id="PF09413">
    <property type="entry name" value="DUF2007"/>
    <property type="match status" value="1"/>
</dbReference>
<dbReference type="Gene3D" id="3.30.70.790">
    <property type="entry name" value="UreE, C-terminal domain"/>
    <property type="match status" value="1"/>
</dbReference>
<dbReference type="InterPro" id="IPR018551">
    <property type="entry name" value="DUF2007"/>
</dbReference>
<keyword evidence="1" id="KW-1133">Transmembrane helix</keyword>
<proteinExistence type="predicted"/>
<evidence type="ECO:0000259" key="2">
    <source>
        <dbReference type="Pfam" id="PF09413"/>
    </source>
</evidence>